<comment type="caution">
    <text evidence="2">The sequence shown here is derived from an EMBL/GenBank/DDBJ whole genome shotgun (WGS) entry which is preliminary data.</text>
</comment>
<gene>
    <name evidence="2" type="ORF">WA026_008063</name>
</gene>
<evidence type="ECO:0000313" key="3">
    <source>
        <dbReference type="Proteomes" id="UP001431783"/>
    </source>
</evidence>
<feature type="compositionally biased region" description="Basic and acidic residues" evidence="1">
    <location>
        <begin position="154"/>
        <end position="163"/>
    </location>
</feature>
<keyword evidence="3" id="KW-1185">Reference proteome</keyword>
<proteinExistence type="predicted"/>
<organism evidence="2 3">
    <name type="scientific">Henosepilachna vigintioctopunctata</name>
    <dbReference type="NCBI Taxonomy" id="420089"/>
    <lineage>
        <taxon>Eukaryota</taxon>
        <taxon>Metazoa</taxon>
        <taxon>Ecdysozoa</taxon>
        <taxon>Arthropoda</taxon>
        <taxon>Hexapoda</taxon>
        <taxon>Insecta</taxon>
        <taxon>Pterygota</taxon>
        <taxon>Neoptera</taxon>
        <taxon>Endopterygota</taxon>
        <taxon>Coleoptera</taxon>
        <taxon>Polyphaga</taxon>
        <taxon>Cucujiformia</taxon>
        <taxon>Coccinelloidea</taxon>
        <taxon>Coccinellidae</taxon>
        <taxon>Epilachninae</taxon>
        <taxon>Epilachnini</taxon>
        <taxon>Henosepilachna</taxon>
    </lineage>
</organism>
<accession>A0AAW1TIH7</accession>
<feature type="compositionally biased region" description="Polar residues" evidence="1">
    <location>
        <begin position="142"/>
        <end position="152"/>
    </location>
</feature>
<reference evidence="2 3" key="1">
    <citation type="submission" date="2023-03" db="EMBL/GenBank/DDBJ databases">
        <title>Genome insight into feeding habits of ladybird beetles.</title>
        <authorList>
            <person name="Li H.-S."/>
            <person name="Huang Y.-H."/>
            <person name="Pang H."/>
        </authorList>
    </citation>
    <scope>NUCLEOTIDE SEQUENCE [LARGE SCALE GENOMIC DNA]</scope>
    <source>
        <strain evidence="2">SYSU_2023b</strain>
        <tissue evidence="2">Whole body</tissue>
    </source>
</reference>
<evidence type="ECO:0000256" key="1">
    <source>
        <dbReference type="SAM" id="MobiDB-lite"/>
    </source>
</evidence>
<dbReference type="AlphaFoldDB" id="A0AAW1TIH7"/>
<evidence type="ECO:0000313" key="2">
    <source>
        <dbReference type="EMBL" id="KAK9870506.1"/>
    </source>
</evidence>
<feature type="region of interest" description="Disordered" evidence="1">
    <location>
        <begin position="142"/>
        <end position="163"/>
    </location>
</feature>
<dbReference type="Proteomes" id="UP001431783">
    <property type="component" value="Unassembled WGS sequence"/>
</dbReference>
<sequence>MGIWYAEKCEPVVQGSVINLSEECVKFVETGKSPKKSVLKKNHPLEEDKYFSRMNALDDAHSMTSGVNFDNFKKMANSLEATLTSYKSIPCSKIHLLRCLQENEFCLIKCRKQMEDFIDCVDAFRLKAVIDKLKKDTEAANQQLGDTGSQCPQPEKKVYLSEV</sequence>
<protein>
    <submittedName>
        <fullName evidence="2">Uncharacterized protein</fullName>
    </submittedName>
</protein>
<name>A0AAW1TIH7_9CUCU</name>
<dbReference type="EMBL" id="JARQZJ010000003">
    <property type="protein sequence ID" value="KAK9870506.1"/>
    <property type="molecule type" value="Genomic_DNA"/>
</dbReference>